<feature type="compositionally biased region" description="Pro residues" evidence="2">
    <location>
        <begin position="46"/>
        <end position="56"/>
    </location>
</feature>
<keyword evidence="4" id="KW-1185">Reference proteome</keyword>
<dbReference type="EMBL" id="JAEHOE010000058">
    <property type="protein sequence ID" value="KAG2490780.1"/>
    <property type="molecule type" value="Genomic_DNA"/>
</dbReference>
<dbReference type="GO" id="GO:0031146">
    <property type="term" value="P:SCF-dependent proteasomal ubiquitin-dependent protein catabolic process"/>
    <property type="evidence" value="ECO:0007669"/>
    <property type="project" value="TreeGrafter"/>
</dbReference>
<gene>
    <name evidence="3" type="ORF">HYH03_010703</name>
</gene>
<dbReference type="GO" id="GO:0019005">
    <property type="term" value="C:SCF ubiquitin ligase complex"/>
    <property type="evidence" value="ECO:0007669"/>
    <property type="project" value="TreeGrafter"/>
</dbReference>
<comment type="caution">
    <text evidence="3">The sequence shown here is derived from an EMBL/GenBank/DDBJ whole genome shotgun (WGS) entry which is preliminary data.</text>
</comment>
<sequence length="434" mass="42339">MAPFPLPLFPPPLSPSPLSPPSPQLKALAPDVPTVTLPPSTAPSDPAGPPTSAAPPPRLVPLLLHLTELDLTGSGSRSYSFVLAIEKLQAAAPNLRALKFDATGPTVQGGLLLGPEPAEPGPGFPQLRVCELGLSRAKGLLGGGSDLRRRGATLDTLRRVVGRSSLLRSLDVSGSMSVPDEEALRSAASLAGAFNPRTGLAGSGSSAAAAAAAVAELPADEAAALAAAASAAAAAAEAALALATSAAGPPPSGSGYVAAKLHVSLASCWQGAGGQLPPLHPGCGLVVLRASRSLLASDAGLAALAAVCGGTLQVLDVSESSAVTDAGLLHVAASCTALTSLDASSTGITDWGVKALLASPLGRGGGAGGPAGGPGRGPGGALVDLTREDEDEGGGAAGGGGLVVLDISSCRGVDRATRHAAAEGLPQLRRRLGL</sequence>
<proteinExistence type="predicted"/>
<dbReference type="SUPFAM" id="SSF52047">
    <property type="entry name" value="RNI-like"/>
    <property type="match status" value="1"/>
</dbReference>
<evidence type="ECO:0000313" key="4">
    <source>
        <dbReference type="Proteomes" id="UP000612055"/>
    </source>
</evidence>
<evidence type="ECO:0000313" key="3">
    <source>
        <dbReference type="EMBL" id="KAG2490780.1"/>
    </source>
</evidence>
<comment type="subcellular location">
    <subcellularLocation>
        <location evidence="1">Cytoplasm</location>
        <location evidence="1">Cytoskeleton</location>
        <location evidence="1">Cilium axoneme</location>
    </subcellularLocation>
</comment>
<dbReference type="GO" id="GO:0005930">
    <property type="term" value="C:axoneme"/>
    <property type="evidence" value="ECO:0007669"/>
    <property type="project" value="UniProtKB-SubCell"/>
</dbReference>
<dbReference type="Proteomes" id="UP000612055">
    <property type="component" value="Unassembled WGS sequence"/>
</dbReference>
<evidence type="ECO:0000256" key="1">
    <source>
        <dbReference type="ARBA" id="ARBA00004430"/>
    </source>
</evidence>
<feature type="region of interest" description="Disordered" evidence="2">
    <location>
        <begin position="1"/>
        <end position="56"/>
    </location>
</feature>
<dbReference type="PANTHER" id="PTHR13318:SF190">
    <property type="entry name" value="PARTNER OF PAIRED, ISOFORM B"/>
    <property type="match status" value="1"/>
</dbReference>
<dbReference type="InterPro" id="IPR032675">
    <property type="entry name" value="LRR_dom_sf"/>
</dbReference>
<organism evidence="3 4">
    <name type="scientific">Edaphochlamys debaryana</name>
    <dbReference type="NCBI Taxonomy" id="47281"/>
    <lineage>
        <taxon>Eukaryota</taxon>
        <taxon>Viridiplantae</taxon>
        <taxon>Chlorophyta</taxon>
        <taxon>core chlorophytes</taxon>
        <taxon>Chlorophyceae</taxon>
        <taxon>CS clade</taxon>
        <taxon>Chlamydomonadales</taxon>
        <taxon>Chlamydomonadales incertae sedis</taxon>
        <taxon>Edaphochlamys</taxon>
    </lineage>
</organism>
<reference evidence="3" key="1">
    <citation type="journal article" date="2020" name="bioRxiv">
        <title>Comparative genomics of Chlamydomonas.</title>
        <authorList>
            <person name="Craig R.J."/>
            <person name="Hasan A.R."/>
            <person name="Ness R.W."/>
            <person name="Keightley P.D."/>
        </authorList>
    </citation>
    <scope>NUCLEOTIDE SEQUENCE</scope>
    <source>
        <strain evidence="3">CCAP 11/70</strain>
    </source>
</reference>
<dbReference type="OrthoDB" id="550575at2759"/>
<feature type="compositionally biased region" description="Gly residues" evidence="2">
    <location>
        <begin position="364"/>
        <end position="380"/>
    </location>
</feature>
<dbReference type="PANTHER" id="PTHR13318">
    <property type="entry name" value="PARTNER OF PAIRED, ISOFORM B-RELATED"/>
    <property type="match status" value="1"/>
</dbReference>
<dbReference type="Gene3D" id="3.80.10.10">
    <property type="entry name" value="Ribonuclease Inhibitor"/>
    <property type="match status" value="1"/>
</dbReference>
<name>A0A836BVU4_9CHLO</name>
<feature type="compositionally biased region" description="Pro residues" evidence="2">
    <location>
        <begin position="1"/>
        <end position="23"/>
    </location>
</feature>
<accession>A0A836BVU4</accession>
<feature type="region of interest" description="Disordered" evidence="2">
    <location>
        <begin position="364"/>
        <end position="397"/>
    </location>
</feature>
<evidence type="ECO:0000256" key="2">
    <source>
        <dbReference type="SAM" id="MobiDB-lite"/>
    </source>
</evidence>
<dbReference type="AlphaFoldDB" id="A0A836BVU4"/>
<protein>
    <submittedName>
        <fullName evidence="3">Uncharacterized protein</fullName>
    </submittedName>
</protein>